<evidence type="ECO:0000313" key="1">
    <source>
        <dbReference type="EMBL" id="MBP2068663.1"/>
    </source>
</evidence>
<organism evidence="1 2">
    <name type="scientific">Streptomyces iranensis</name>
    <dbReference type="NCBI Taxonomy" id="576784"/>
    <lineage>
        <taxon>Bacteria</taxon>
        <taxon>Bacillati</taxon>
        <taxon>Actinomycetota</taxon>
        <taxon>Actinomycetes</taxon>
        <taxon>Kitasatosporales</taxon>
        <taxon>Streptomycetaceae</taxon>
        <taxon>Streptomyces</taxon>
        <taxon>Streptomyces violaceusniger group</taxon>
    </lineage>
</organism>
<dbReference type="Proteomes" id="UP000756710">
    <property type="component" value="Unassembled WGS sequence"/>
</dbReference>
<proteinExistence type="predicted"/>
<sequence>QDGDWWGDHTYGLLSRTKQFTLTQRVLVEQGQVAQESAPQPLPFDRAHIVGFRGDSRAAALALSDGGVRFFDYFRIIDFLFAVDAHLFDLPPGVAAFWPVADLAGPWVYDPLAYPIAGQLLANGLEGWQWATASGQEPVPVPADWNLDARLQLAEGDWWAGFRPEPSMAELGQLAVRVTGDWGRAEYVLRWVRAIRLIYGPLLEDDHAAFDALLRGLWALDRARGAQSPLTWEELRGLIGSHFGGSGQPEPPLPAALPFLLAEAAVSVGEYLEPSRFDLTPRFHSTRAWEPAVPVAGQGGLPGGSSDTGVDPLVEHWPLGRGVTVAEPWTGDVARVTVGKAPRTGGVREVPVGRVPRNAGKNPGVFRWTRVLESSSRPLSYEVNEAGWVTLPGGEEFGPEGWWRIGDDFVHGSTGVVLYGDSGWIGRALNAEAVLEAHETLPYTLTADASGMYLVPTDGDGVKAVHIPLADPASLSVPGVEQGLEVTAVGPAGWPVHAWMSPQGPEAVMMAPPAGATPVPSAVPSAVPTAPYDPEAHYAQIMRDLYGGPQQGVRKVLRRLNALRAGVPELRGGPLDLDALTRWVLSLPDDASLTRAERTDLLRVASDPEMEYATRLTELAAFYLGLKGAVGSGVHFTTPNGVRGIDWTGQPLYMPIDLGQVFQGVQKDGRLVLDKKSDPAGWSGGPRPFVLRAEGSMTRVTVRGDNGFVREARREVVVELLGRSEVLGALPGDVPLLMLVSLAAAGNTLLPRGAAFTLGRDVWSVSGTVGVGDLPDHPGWLGIAIDVSEHLGIVGDWLLSDPTMPPGPEDGGEEWEQQVVSLPVAGRDHRATGHLSVRLDEAPRLLRQKTLGVRELAKATHFVHFDPTTNTVSAPVEVPWREDDPDADPFFEIKHGMPGLAEWETTGGTRAVSAAQSSGALRRRRSWRAKPAGTSTVELLCFTAEQSGRVPRLGPYGPPSYVPDPLGVVSGAQQFVNDAHRDRGKRGIVYAAQRPIVNRVVTPDGAFFAVANEVSGTEFGIERVLHEPEGKELDDRARMAGLHSGPGPAPDHIRERTLRLVRMVRRQFGVTIERNATDYPVLLGGAGALDRMLRNDRELDLVPLFTLDLFERVAQADHKKHTPPDTPLDREGKAWVLYRAGQQISKDPRTKLSDYVDPPSLKIILSVLQETMSGPGVDGRAIEFLGLPENAPVGPAERSQLLWNDVRGRELIDTLRDNGGNKKIGEEAAKILHLKDPDPAQQIPMLDLVRRALAQGRGPVRIELAEYHLETSGGAFAPNTVIRAKDGSIIGRDHTGYPAGTVDLDWTKLTLLRRAPDGTLVADSTVQAPWYDPEWPEASPWVYRADRRDDTRVEMRGLAAPHDEIGELMYRDPATAELPLKTRVVLMVPRSRPRPGDLMGGSLPGQGALRSGRSMWAAYGTPVFFTDPATGKTTIALEPDPGGNPLTAKDFYFVGRKAAPGYVSSQASTTVLGTTVPATPIAPAPDPGAMFGVHGPLGDSADTATGSHARPHGTVAPHTVEASGDTFGAALAHALREAGAEPPVADGELRDWAAQRVTESELSDAGVPPLDDSRAIDVARLTAAGVTLQPGQEMEAVLLGNALPVRDLRLTPAQRLHLLADTDGDLSSDPAATARAIDSALAAAVARELGVAVTLAGPDGVVVEHGSGAEVSVLLVRDGDRYLAGAAAPAGQQPVLSPRLTAKVGFELELPGVTVPFYARGVVLFRGKGWRLETDTPDDPPYTRSNLEFVLDPASDMRQAEDALRQIIAVVGSMRTMATAAPDRRFQLSDLFAAVPGLDPAGVVQDATVTAGNLRFKAVLQATYGTGLEDLADTANDLLVPQEAERLQQRVSEVEEFFAREHGRPLSPRAQGFLRLIVLYLERGGAKHGMFRARLVRRHVVTAFRLMTRSDFCSIHDGLLDDDDRRDIDALLLPRSGQDMPDLMRALGHSPADRVFREPYEDKDNSLNEGPTRIDWLHSIVHGRGEGPFKKDLLSPPPGFPLHTGDLDKDFGMGAMGVDAENGRLLFEARGTPYRPASLPLNGIVLPVMAREFAAAMSHNPALTRDDTAAAPWPEAVREAVALEGLLELITTLIGAGRRAGKEAMVVVRRMIERRLADLLKRVDAALAVAGSSTLPGALEPLHAVREKVDQLQLAWRLRSEGPELFTELEAAIQVFESALWDAQDSVRLPGTAQEAPGTAQEAFSVTGETTTGGGPPRLALPTADGVWTPLDLDTAARDVHREVMTAPAPAPAQAPQPVFAFAEKLPANPMLYTDFADHYWVGPNPPENYVDLDKHCSFMAVHWLLKGHPAAGFQYGDFDEATRREASDTVRRWADHQGGRAAQEQYARTRLGGSSVDRQRLTGQATSRKLSPGTLIWFGNDRHAQAAVVTSDRRFLMYDPDTGEATMRTAQEFAHYIAQQNVFVVRYVAAAQHDASCRCCVM</sequence>
<dbReference type="EMBL" id="JAGGLR010000048">
    <property type="protein sequence ID" value="MBP2068663.1"/>
    <property type="molecule type" value="Genomic_DNA"/>
</dbReference>
<dbReference type="NCBIfam" id="NF012197">
    <property type="entry name" value="lonely_Cys"/>
    <property type="match status" value="1"/>
</dbReference>
<name>A0ABS4N9H3_9ACTN</name>
<comment type="caution">
    <text evidence="1">The sequence shown here is derived from an EMBL/GenBank/DDBJ whole genome shotgun (WGS) entry which is preliminary data.</text>
</comment>
<reference evidence="1 2" key="1">
    <citation type="submission" date="2021-03" db="EMBL/GenBank/DDBJ databases">
        <title>Genomic Encyclopedia of Type Strains, Phase IV (KMG-IV): sequencing the most valuable type-strain genomes for metagenomic binning, comparative biology and taxonomic classification.</title>
        <authorList>
            <person name="Goeker M."/>
        </authorList>
    </citation>
    <scope>NUCLEOTIDE SEQUENCE [LARGE SCALE GENOMIC DNA]</scope>
    <source>
        <strain evidence="1 2">DSM 41954</strain>
    </source>
</reference>
<protein>
    <recommendedName>
        <fullName evidence="3">Lonely Cys domain-containing protein</fullName>
    </recommendedName>
</protein>
<accession>A0ABS4N9H3</accession>
<gene>
    <name evidence="1" type="ORF">J2Z30_009745</name>
</gene>
<feature type="non-terminal residue" evidence="1">
    <location>
        <position position="1"/>
    </location>
</feature>
<evidence type="ECO:0000313" key="2">
    <source>
        <dbReference type="Proteomes" id="UP000756710"/>
    </source>
</evidence>
<evidence type="ECO:0008006" key="3">
    <source>
        <dbReference type="Google" id="ProtNLM"/>
    </source>
</evidence>
<keyword evidence="2" id="KW-1185">Reference proteome</keyword>